<evidence type="ECO:0000313" key="8">
    <source>
        <dbReference type="Proteomes" id="UP001562354"/>
    </source>
</evidence>
<proteinExistence type="inferred from homology"/>
<keyword evidence="4 6" id="KW-0472">Membrane</keyword>
<comment type="subcellular location">
    <subcellularLocation>
        <location evidence="1">Membrane</location>
        <topology evidence="1">Multi-pass membrane protein</topology>
    </subcellularLocation>
</comment>
<feature type="transmembrane region" description="Helical" evidence="6">
    <location>
        <begin position="100"/>
        <end position="122"/>
    </location>
</feature>
<dbReference type="Proteomes" id="UP001562354">
    <property type="component" value="Unassembled WGS sequence"/>
</dbReference>
<evidence type="ECO:0000256" key="2">
    <source>
        <dbReference type="ARBA" id="ARBA00022692"/>
    </source>
</evidence>
<keyword evidence="3 6" id="KW-1133">Transmembrane helix</keyword>
<dbReference type="GeneID" id="95974116"/>
<evidence type="ECO:0000256" key="5">
    <source>
        <dbReference type="ARBA" id="ARBA00034313"/>
    </source>
</evidence>
<dbReference type="RefSeq" id="XP_069200241.1">
    <property type="nucleotide sequence ID" value="XM_069343851.1"/>
</dbReference>
<sequence length="190" mass="20502">MAASALNSLWFIEPLQIFSTLGAAVNFGGSALQSPLIMPTISDDVVNVPVHYTAQQTAYLLHNSEHFFPPLNALCTLANLILTGTAYYNRDSSPVLAAKFPKLALAAALNVATTAWALGIMVPMNKRMAVLASQLKDGVARGQEKESRHKSVEHEFRSLQKRWMKLNYGRAAIMIAGAVVGASALVTKGY</sequence>
<name>A0ABR3PE02_9PEZI</name>
<comment type="similarity">
    <text evidence="5">Belongs to the anthrone oxygenase family.</text>
</comment>
<gene>
    <name evidence="7" type="ORF">AAFC00_000413</name>
</gene>
<dbReference type="InterPro" id="IPR013901">
    <property type="entry name" value="Anthrone_oxy"/>
</dbReference>
<organism evidence="7 8">
    <name type="scientific">Neodothiora populina</name>
    <dbReference type="NCBI Taxonomy" id="2781224"/>
    <lineage>
        <taxon>Eukaryota</taxon>
        <taxon>Fungi</taxon>
        <taxon>Dikarya</taxon>
        <taxon>Ascomycota</taxon>
        <taxon>Pezizomycotina</taxon>
        <taxon>Dothideomycetes</taxon>
        <taxon>Dothideomycetidae</taxon>
        <taxon>Dothideales</taxon>
        <taxon>Dothioraceae</taxon>
        <taxon>Neodothiora</taxon>
    </lineage>
</organism>
<comment type="caution">
    <text evidence="7">The sequence shown here is derived from an EMBL/GenBank/DDBJ whole genome shotgun (WGS) entry which is preliminary data.</text>
</comment>
<evidence type="ECO:0000313" key="7">
    <source>
        <dbReference type="EMBL" id="KAL1303966.1"/>
    </source>
</evidence>
<feature type="transmembrane region" description="Helical" evidence="6">
    <location>
        <begin position="71"/>
        <end position="88"/>
    </location>
</feature>
<evidence type="ECO:0008006" key="9">
    <source>
        <dbReference type="Google" id="ProtNLM"/>
    </source>
</evidence>
<protein>
    <recommendedName>
        <fullName evidence="9">DUF1772-domain-containing protein</fullName>
    </recommendedName>
</protein>
<evidence type="ECO:0000256" key="4">
    <source>
        <dbReference type="ARBA" id="ARBA00023136"/>
    </source>
</evidence>
<keyword evidence="8" id="KW-1185">Reference proteome</keyword>
<reference evidence="7 8" key="1">
    <citation type="submission" date="2024-07" db="EMBL/GenBank/DDBJ databases">
        <title>Draft sequence of the Neodothiora populina.</title>
        <authorList>
            <person name="Drown D.D."/>
            <person name="Schuette U.S."/>
            <person name="Buechlein A.B."/>
            <person name="Rusch D.R."/>
            <person name="Winton L.W."/>
            <person name="Adams G.A."/>
        </authorList>
    </citation>
    <scope>NUCLEOTIDE SEQUENCE [LARGE SCALE GENOMIC DNA]</scope>
    <source>
        <strain evidence="7 8">CPC 39397</strain>
    </source>
</reference>
<keyword evidence="2 6" id="KW-0812">Transmembrane</keyword>
<dbReference type="Pfam" id="PF08592">
    <property type="entry name" value="Anthrone_oxy"/>
    <property type="match status" value="1"/>
</dbReference>
<dbReference type="EMBL" id="JBFMKM010000009">
    <property type="protein sequence ID" value="KAL1303966.1"/>
    <property type="molecule type" value="Genomic_DNA"/>
</dbReference>
<dbReference type="PANTHER" id="PTHR35042:SF1">
    <property type="entry name" value="DUF1772-DOMAIN-CONTAINING PROTEIN"/>
    <property type="match status" value="1"/>
</dbReference>
<feature type="transmembrane region" description="Helical" evidence="6">
    <location>
        <begin position="167"/>
        <end position="186"/>
    </location>
</feature>
<dbReference type="PANTHER" id="PTHR35042">
    <property type="entry name" value="ANTHRONE OXYGENASE ENCC"/>
    <property type="match status" value="1"/>
</dbReference>
<accession>A0ABR3PE02</accession>
<evidence type="ECO:0000256" key="3">
    <source>
        <dbReference type="ARBA" id="ARBA00022989"/>
    </source>
</evidence>
<evidence type="ECO:0000256" key="1">
    <source>
        <dbReference type="ARBA" id="ARBA00004141"/>
    </source>
</evidence>
<evidence type="ECO:0000256" key="6">
    <source>
        <dbReference type="SAM" id="Phobius"/>
    </source>
</evidence>